<protein>
    <recommendedName>
        <fullName evidence="2">J domain-containing protein</fullName>
    </recommendedName>
</protein>
<feature type="compositionally biased region" description="Basic and acidic residues" evidence="1">
    <location>
        <begin position="113"/>
        <end position="124"/>
    </location>
</feature>
<dbReference type="Gene3D" id="1.10.287.110">
    <property type="entry name" value="DnaJ domain"/>
    <property type="match status" value="1"/>
</dbReference>
<gene>
    <name evidence="3" type="ORF">CEUSTIGMA_g4814.t1</name>
</gene>
<sequence length="1238" mass="131880">MFFQGRGLHTSCLSSWAFNSSQSNSSDSHDLYAILGVRPGASLADIKRAYRLRARQLHPDVASSTSSSLPSRATSSPSHINSPTSSSSPAWDPSAFIKLSAAYDVLSSRVKRQAYDDSRKHDGKATGARAQSRWKSATGNNHTAAASSNRPSAAAAAAGGKGASGYTQDRDSAWASGPWRQGAQRQQNKERDNTQNGRRHDNSWTTEDRLFSESQGGMVPEAELLTWRYGVGDWMMSLRALPDPAATMTQAERDSLLTRYLRRYQREIQTDLHKAFTHAYLGPSLDYLAPFQLPKHFEAEVRNGLEAGPEVLQLVSGRTLLGTMSLQPAMALLPAPGDPVSEVSTTLPVSNHDCNYGIPHSRLDHPAGGLLGQECHPHNESLSSTLPSSSAAALVSSMDIGSGSSQRTIQELHRSGFEDPEDPEYLDLGLLYQRSMGPSLRPTFDPLRFFDRPDPEQLDLESSLIVRQLLQAHHGEATASDAAAGVDSFSSEGAQGGVASSHLSIGGVKLRGMWREQQPQKHQTHHAASAAGAAVSGADSPCDSTDKHVQPQDSSSREVCTPSMTSSREVCTPSMTSSREVCTPSMTSSREVCTPSMTSSREVCTPSMTSSREVCTPSMTSSREVCTPSMTSQSGDYANPDMQVTEAAYHQCSPSHIMHADGVHGHDGEMLGHSSASWPTAAIVGSRASSSRASSRASSSRASSRASSSRASSRASSSRASSRASSSRASSRASSSRAADYGSTTHQQPSGQTITSPSKGHPSKAASYHTVLPDVPRQFLSTDEVVGRSSSRTAHSSAASMKGASNNPSSWEFDAETEGAEVLYLRLWGQPWAMAVREPINQPLTNSSSVLRGMVPPAAAASTAAAAEGKGVQADVASFASREGARSMKDADFMSDDSPSVRGEAIKKTGAGQSTTAATPGLLNGHHTASEQAGPTGARSDTTCSSDSKPGPTEPHSTKNIHSAILGLVSLQELLRAAGKSFSASTSAALQAVQSLDLFSGLTGVLSSGSGAGGAGGSLRRRVKIYVEGKLVAGLNNDAVLDMQGNRCGYLMRGGSLGVHTIHCFDTTVKKIRLLCRMTRSQALPSSTWLFPPRDLQHSSGSSWYLEWGGYMRKGQPGWLEPSVYCFIIAFASLDFERQLHGLSNLTVTDSNCRSCLTVTAGHALASSGDQKATTTEVRNSTNSASAHDHNHDAVAPADKEDYPRGFDEADKKRVRMKDLCAKSQQAWARARMLMGFW</sequence>
<feature type="compositionally biased region" description="Low complexity" evidence="1">
    <location>
        <begin position="688"/>
        <end position="739"/>
    </location>
</feature>
<dbReference type="SUPFAM" id="SSF46565">
    <property type="entry name" value="Chaperone J-domain"/>
    <property type="match status" value="1"/>
</dbReference>
<feature type="compositionally biased region" description="Polar residues" evidence="1">
    <location>
        <begin position="551"/>
        <end position="572"/>
    </location>
</feature>
<feature type="region of interest" description="Disordered" evidence="1">
    <location>
        <begin position="688"/>
        <end position="812"/>
    </location>
</feature>
<feature type="region of interest" description="Disordered" evidence="1">
    <location>
        <begin position="1168"/>
        <end position="1206"/>
    </location>
</feature>
<dbReference type="Pfam" id="PF00226">
    <property type="entry name" value="DnaJ"/>
    <property type="match status" value="1"/>
</dbReference>
<comment type="caution">
    <text evidence="3">The sequence shown here is derived from an EMBL/GenBank/DDBJ whole genome shotgun (WGS) entry which is preliminary data.</text>
</comment>
<feature type="region of interest" description="Disordered" evidence="1">
    <location>
        <begin position="516"/>
        <end position="572"/>
    </location>
</feature>
<evidence type="ECO:0000313" key="3">
    <source>
        <dbReference type="EMBL" id="GAX77368.1"/>
    </source>
</evidence>
<reference evidence="3 4" key="1">
    <citation type="submission" date="2017-08" db="EMBL/GenBank/DDBJ databases">
        <title>Acidophilic green algal genome provides insights into adaptation to an acidic environment.</title>
        <authorList>
            <person name="Hirooka S."/>
            <person name="Hirose Y."/>
            <person name="Kanesaki Y."/>
            <person name="Higuchi S."/>
            <person name="Fujiwara T."/>
            <person name="Onuma R."/>
            <person name="Era A."/>
            <person name="Ohbayashi R."/>
            <person name="Uzuka A."/>
            <person name="Nozaki H."/>
            <person name="Yoshikawa H."/>
            <person name="Miyagishima S.Y."/>
        </authorList>
    </citation>
    <scope>NUCLEOTIDE SEQUENCE [LARGE SCALE GENOMIC DNA]</scope>
    <source>
        <strain evidence="3 4">NIES-2499</strain>
    </source>
</reference>
<keyword evidence="4" id="KW-1185">Reference proteome</keyword>
<feature type="compositionally biased region" description="Basic and acidic residues" evidence="1">
    <location>
        <begin position="883"/>
        <end position="892"/>
    </location>
</feature>
<feature type="compositionally biased region" description="Polar residues" evidence="1">
    <location>
        <begin position="1168"/>
        <end position="1186"/>
    </location>
</feature>
<dbReference type="InterPro" id="IPR036869">
    <property type="entry name" value="J_dom_sf"/>
</dbReference>
<feature type="compositionally biased region" description="Basic and acidic residues" evidence="1">
    <location>
        <begin position="1187"/>
        <end position="1206"/>
    </location>
</feature>
<dbReference type="Proteomes" id="UP000232323">
    <property type="component" value="Unassembled WGS sequence"/>
</dbReference>
<dbReference type="CDD" id="cd06257">
    <property type="entry name" value="DnaJ"/>
    <property type="match status" value="1"/>
</dbReference>
<dbReference type="InterPro" id="IPR001623">
    <property type="entry name" value="DnaJ_domain"/>
</dbReference>
<feature type="compositionally biased region" description="Polar residues" evidence="1">
    <location>
        <begin position="133"/>
        <end position="143"/>
    </location>
</feature>
<dbReference type="EMBL" id="BEGY01000024">
    <property type="protein sequence ID" value="GAX77368.1"/>
    <property type="molecule type" value="Genomic_DNA"/>
</dbReference>
<evidence type="ECO:0000259" key="2">
    <source>
        <dbReference type="PROSITE" id="PS50076"/>
    </source>
</evidence>
<organism evidence="3 4">
    <name type="scientific">Chlamydomonas eustigma</name>
    <dbReference type="NCBI Taxonomy" id="1157962"/>
    <lineage>
        <taxon>Eukaryota</taxon>
        <taxon>Viridiplantae</taxon>
        <taxon>Chlorophyta</taxon>
        <taxon>core chlorophytes</taxon>
        <taxon>Chlorophyceae</taxon>
        <taxon>CS clade</taxon>
        <taxon>Chlamydomonadales</taxon>
        <taxon>Chlamydomonadaceae</taxon>
        <taxon>Chlamydomonas</taxon>
    </lineage>
</organism>
<dbReference type="OrthoDB" id="445556at2759"/>
<dbReference type="PANTHER" id="PTHR45286">
    <property type="entry name" value="CHAPERONE DNAJ-DOMAIN SUPERFAMILY PROTEIN"/>
    <property type="match status" value="1"/>
</dbReference>
<dbReference type="SMART" id="SM00271">
    <property type="entry name" value="DnaJ"/>
    <property type="match status" value="1"/>
</dbReference>
<name>A0A250X2S0_9CHLO</name>
<feature type="region of interest" description="Disordered" evidence="1">
    <location>
        <begin position="59"/>
        <end position="91"/>
    </location>
</feature>
<feature type="compositionally biased region" description="Low complexity" evidence="1">
    <location>
        <begin position="144"/>
        <end position="158"/>
    </location>
</feature>
<feature type="compositionally biased region" description="Low complexity" evidence="1">
    <location>
        <begin position="62"/>
        <end position="91"/>
    </location>
</feature>
<feature type="region of interest" description="Disordered" evidence="1">
    <location>
        <begin position="882"/>
        <end position="959"/>
    </location>
</feature>
<proteinExistence type="predicted"/>
<feature type="compositionally biased region" description="Low complexity" evidence="1">
    <location>
        <begin position="527"/>
        <end position="538"/>
    </location>
</feature>
<feature type="compositionally biased region" description="Polar residues" evidence="1">
    <location>
        <begin position="742"/>
        <end position="758"/>
    </location>
</feature>
<dbReference type="STRING" id="1157962.A0A250X2S0"/>
<dbReference type="PANTHER" id="PTHR45286:SF1">
    <property type="entry name" value="CHAPERONE DNAJ-DOMAIN SUPERFAMILY PROTEIN"/>
    <property type="match status" value="1"/>
</dbReference>
<feature type="domain" description="J" evidence="2">
    <location>
        <begin position="30"/>
        <end position="119"/>
    </location>
</feature>
<dbReference type="PRINTS" id="PR00625">
    <property type="entry name" value="JDOMAIN"/>
</dbReference>
<feature type="compositionally biased region" description="Polar residues" evidence="1">
    <location>
        <begin position="939"/>
        <end position="948"/>
    </location>
</feature>
<dbReference type="PROSITE" id="PS50076">
    <property type="entry name" value="DNAJ_2"/>
    <property type="match status" value="1"/>
</dbReference>
<feature type="compositionally biased region" description="Basic and acidic residues" evidence="1">
    <location>
        <begin position="187"/>
        <end position="211"/>
    </location>
</feature>
<feature type="compositionally biased region" description="Low complexity" evidence="1">
    <location>
        <begin position="788"/>
        <end position="800"/>
    </location>
</feature>
<feature type="region of interest" description="Disordered" evidence="1">
    <location>
        <begin position="113"/>
        <end position="214"/>
    </location>
</feature>
<evidence type="ECO:0000313" key="4">
    <source>
        <dbReference type="Proteomes" id="UP000232323"/>
    </source>
</evidence>
<dbReference type="AlphaFoldDB" id="A0A250X2S0"/>
<accession>A0A250X2S0</accession>
<evidence type="ECO:0000256" key="1">
    <source>
        <dbReference type="SAM" id="MobiDB-lite"/>
    </source>
</evidence>